<dbReference type="AlphaFoldDB" id="A0A233SY09"/>
<feature type="domain" description="Lantibiotic dehydratase N-terminal" evidence="1">
    <location>
        <begin position="2"/>
        <end position="124"/>
    </location>
</feature>
<dbReference type="Pfam" id="PF04738">
    <property type="entry name" value="Lant_dehydr_N"/>
    <property type="match status" value="1"/>
</dbReference>
<sequence>MPPHLEVGVRAHAASQGELQCGRFRLEVVSVSQGAGVSTDRFLSVLASDDREVLAAELVDLPTAAGNTVPAQLSFPLLLSESAHVTRAPQVLPTLISLQEHRAPADTVLAAGDLAVGCDGRRMVRTKS</sequence>
<keyword evidence="3" id="KW-1185">Reference proteome</keyword>
<dbReference type="Proteomes" id="UP000215483">
    <property type="component" value="Unassembled WGS sequence"/>
</dbReference>
<organism evidence="2 3">
    <name type="scientific">Streptomyces diastatochromogenes</name>
    <dbReference type="NCBI Taxonomy" id="42236"/>
    <lineage>
        <taxon>Bacteria</taxon>
        <taxon>Bacillati</taxon>
        <taxon>Actinomycetota</taxon>
        <taxon>Actinomycetes</taxon>
        <taxon>Kitasatosporales</taxon>
        <taxon>Streptomycetaceae</taxon>
        <taxon>Streptomyces</taxon>
    </lineage>
</organism>
<protein>
    <recommendedName>
        <fullName evidence="1">Lantibiotic dehydratase N-terminal domain-containing protein</fullName>
    </recommendedName>
</protein>
<accession>A0A233SY09</accession>
<dbReference type="EMBL" id="MCGQ01000001">
    <property type="protein sequence ID" value="OXZ00519.1"/>
    <property type="molecule type" value="Genomic_DNA"/>
</dbReference>
<comment type="caution">
    <text evidence="2">The sequence shown here is derived from an EMBL/GenBank/DDBJ whole genome shotgun (WGS) entry which is preliminary data.</text>
</comment>
<proteinExistence type="predicted"/>
<dbReference type="InterPro" id="IPR006827">
    <property type="entry name" value="Lant_deHydtase_N"/>
</dbReference>
<name>A0A233SY09_STRDA</name>
<evidence type="ECO:0000313" key="2">
    <source>
        <dbReference type="EMBL" id="OXZ00519.1"/>
    </source>
</evidence>
<evidence type="ECO:0000313" key="3">
    <source>
        <dbReference type="Proteomes" id="UP000215483"/>
    </source>
</evidence>
<reference evidence="2 3" key="1">
    <citation type="submission" date="2016-07" db="EMBL/GenBank/DDBJ databases">
        <title>Draft genome of Streptomyces diastatochromogenes.</title>
        <authorList>
            <person name="Podduturi R."/>
            <person name="Lukassen M.B."/>
            <person name="Clausen N."/>
            <person name="Nielsen J.L."/>
            <person name="Jorgensen N.O."/>
        </authorList>
    </citation>
    <scope>NUCLEOTIDE SEQUENCE [LARGE SCALE GENOMIC DNA]</scope>
    <source>
        <strain evidence="2 3">DSM 40608</strain>
    </source>
</reference>
<gene>
    <name evidence="2" type="ORF">BEK98_00140</name>
</gene>
<evidence type="ECO:0000259" key="1">
    <source>
        <dbReference type="Pfam" id="PF04738"/>
    </source>
</evidence>